<keyword evidence="1" id="KW-0732">Signal</keyword>
<evidence type="ECO:0000256" key="1">
    <source>
        <dbReference type="SAM" id="SignalP"/>
    </source>
</evidence>
<evidence type="ECO:0000313" key="3">
    <source>
        <dbReference type="Proteomes" id="UP000050761"/>
    </source>
</evidence>
<proteinExistence type="predicted"/>
<name>A0A183G638_HELPZ</name>
<accession>A0A183G638</accession>
<dbReference type="Proteomes" id="UP000050761">
    <property type="component" value="Unassembled WGS sequence"/>
</dbReference>
<dbReference type="OrthoDB" id="5788232at2759"/>
<accession>A0A3P8A4B4</accession>
<dbReference type="EMBL" id="UZAH01029823">
    <property type="protein sequence ID" value="VDP08062.1"/>
    <property type="molecule type" value="Genomic_DNA"/>
</dbReference>
<gene>
    <name evidence="2" type="ORF">HPBE_LOCUS17139</name>
</gene>
<evidence type="ECO:0000313" key="4">
    <source>
        <dbReference type="WBParaSite" id="HPBE_0001714001-mRNA-1"/>
    </source>
</evidence>
<organism evidence="3 4">
    <name type="scientific">Heligmosomoides polygyrus</name>
    <name type="common">Parasitic roundworm</name>
    <dbReference type="NCBI Taxonomy" id="6339"/>
    <lineage>
        <taxon>Eukaryota</taxon>
        <taxon>Metazoa</taxon>
        <taxon>Ecdysozoa</taxon>
        <taxon>Nematoda</taxon>
        <taxon>Chromadorea</taxon>
        <taxon>Rhabditida</taxon>
        <taxon>Rhabditina</taxon>
        <taxon>Rhabditomorpha</taxon>
        <taxon>Strongyloidea</taxon>
        <taxon>Heligmosomidae</taxon>
        <taxon>Heligmosomoides</taxon>
    </lineage>
</organism>
<keyword evidence="3" id="KW-1185">Reference proteome</keyword>
<dbReference type="WBParaSite" id="HPBE_0001714001-mRNA-1">
    <property type="protein sequence ID" value="HPBE_0001714001-mRNA-1"/>
    <property type="gene ID" value="HPBE_0001714001"/>
</dbReference>
<reference evidence="4" key="2">
    <citation type="submission" date="2019-09" db="UniProtKB">
        <authorList>
            <consortium name="WormBaseParasite"/>
        </authorList>
    </citation>
    <scope>IDENTIFICATION</scope>
</reference>
<reference evidence="2 3" key="1">
    <citation type="submission" date="2018-11" db="EMBL/GenBank/DDBJ databases">
        <authorList>
            <consortium name="Pathogen Informatics"/>
        </authorList>
    </citation>
    <scope>NUCLEOTIDE SEQUENCE [LARGE SCALE GENOMIC DNA]</scope>
</reference>
<dbReference type="AlphaFoldDB" id="A0A183G638"/>
<protein>
    <submittedName>
        <fullName evidence="2 4">Uncharacterized protein</fullName>
    </submittedName>
</protein>
<evidence type="ECO:0000313" key="2">
    <source>
        <dbReference type="EMBL" id="VDP08062.1"/>
    </source>
</evidence>
<feature type="chain" id="PRO_5044551919" evidence="1">
    <location>
        <begin position="20"/>
        <end position="130"/>
    </location>
</feature>
<feature type="signal peptide" evidence="1">
    <location>
        <begin position="1"/>
        <end position="19"/>
    </location>
</feature>
<sequence>MLLLGKFLLLRCWPTSLEMFRVFYGENVLSRSSVFSVDGSEFCLLLNSASNCFVFVVLKSAFETRRLRRIRMRQREMVARHAEQVLWIGKALAADRIFLISQAARAAAETADDDFEMDSEAIHMGLLPVS</sequence>